<sequence length="25" mass="2921">MNTVFLSFFTRNTVCLAYSRLSHNV</sequence>
<reference evidence="1" key="1">
    <citation type="submission" date="2014-09" db="EMBL/GenBank/DDBJ databases">
        <authorList>
            <person name="Magalhaes I.L.F."/>
            <person name="Oliveira U."/>
            <person name="Santos F.R."/>
            <person name="Vidigal T.H.D.A."/>
            <person name="Brescovit A.D."/>
            <person name="Santos A.J."/>
        </authorList>
    </citation>
    <scope>NUCLEOTIDE SEQUENCE</scope>
    <source>
        <tissue evidence="1">Shoot tissue taken approximately 20 cm above the soil surface</tissue>
    </source>
</reference>
<dbReference type="AlphaFoldDB" id="A0A0A8YB10"/>
<dbReference type="EMBL" id="GBRH01277263">
    <property type="protein sequence ID" value="JAD20632.1"/>
    <property type="molecule type" value="Transcribed_RNA"/>
</dbReference>
<reference evidence="1" key="2">
    <citation type="journal article" date="2015" name="Data Brief">
        <title>Shoot transcriptome of the giant reed, Arundo donax.</title>
        <authorList>
            <person name="Barrero R.A."/>
            <person name="Guerrero F.D."/>
            <person name="Moolhuijzen P."/>
            <person name="Goolsby J.A."/>
            <person name="Tidwell J."/>
            <person name="Bellgard S.E."/>
            <person name="Bellgard M.I."/>
        </authorList>
    </citation>
    <scope>NUCLEOTIDE SEQUENCE</scope>
    <source>
        <tissue evidence="1">Shoot tissue taken approximately 20 cm above the soil surface</tissue>
    </source>
</reference>
<name>A0A0A8YB10_ARUDO</name>
<proteinExistence type="predicted"/>
<evidence type="ECO:0000313" key="1">
    <source>
        <dbReference type="EMBL" id="JAD20632.1"/>
    </source>
</evidence>
<organism evidence="1">
    <name type="scientific">Arundo donax</name>
    <name type="common">Giant reed</name>
    <name type="synonym">Donax arundinaceus</name>
    <dbReference type="NCBI Taxonomy" id="35708"/>
    <lineage>
        <taxon>Eukaryota</taxon>
        <taxon>Viridiplantae</taxon>
        <taxon>Streptophyta</taxon>
        <taxon>Embryophyta</taxon>
        <taxon>Tracheophyta</taxon>
        <taxon>Spermatophyta</taxon>
        <taxon>Magnoliopsida</taxon>
        <taxon>Liliopsida</taxon>
        <taxon>Poales</taxon>
        <taxon>Poaceae</taxon>
        <taxon>PACMAD clade</taxon>
        <taxon>Arundinoideae</taxon>
        <taxon>Arundineae</taxon>
        <taxon>Arundo</taxon>
    </lineage>
</organism>
<protein>
    <submittedName>
        <fullName evidence="1">Uncharacterized protein</fullName>
    </submittedName>
</protein>
<accession>A0A0A8YB10</accession>